<proteinExistence type="predicted"/>
<organism evidence="1">
    <name type="scientific">Rhizophora mucronata</name>
    <name type="common">Asiatic mangrove</name>
    <dbReference type="NCBI Taxonomy" id="61149"/>
    <lineage>
        <taxon>Eukaryota</taxon>
        <taxon>Viridiplantae</taxon>
        <taxon>Streptophyta</taxon>
        <taxon>Embryophyta</taxon>
        <taxon>Tracheophyta</taxon>
        <taxon>Spermatophyta</taxon>
        <taxon>Magnoliopsida</taxon>
        <taxon>eudicotyledons</taxon>
        <taxon>Gunneridae</taxon>
        <taxon>Pentapetalae</taxon>
        <taxon>rosids</taxon>
        <taxon>fabids</taxon>
        <taxon>Malpighiales</taxon>
        <taxon>Rhizophoraceae</taxon>
        <taxon>Rhizophora</taxon>
    </lineage>
</organism>
<sequence length="44" mass="5410">MHQTNYNHSHDDQSKNMKKFIVLVRPLHHRTLIWVKKARMQLKT</sequence>
<accession>A0A2P2NJD6</accession>
<dbReference type="EMBL" id="GGEC01062095">
    <property type="protein sequence ID" value="MBX42579.1"/>
    <property type="molecule type" value="Transcribed_RNA"/>
</dbReference>
<evidence type="ECO:0000313" key="1">
    <source>
        <dbReference type="EMBL" id="MBX42579.1"/>
    </source>
</evidence>
<dbReference type="AlphaFoldDB" id="A0A2P2NJD6"/>
<protein>
    <submittedName>
        <fullName evidence="1">Uncharacterized protein</fullName>
    </submittedName>
</protein>
<name>A0A2P2NJD6_RHIMU</name>
<reference evidence="1" key="1">
    <citation type="submission" date="2018-02" db="EMBL/GenBank/DDBJ databases">
        <title>Rhizophora mucronata_Transcriptome.</title>
        <authorList>
            <person name="Meera S.P."/>
            <person name="Sreeshan A."/>
            <person name="Augustine A."/>
        </authorList>
    </citation>
    <scope>NUCLEOTIDE SEQUENCE</scope>
    <source>
        <tissue evidence="1">Leaf</tissue>
    </source>
</reference>